<evidence type="ECO:0000256" key="4">
    <source>
        <dbReference type="ARBA" id="ARBA00022801"/>
    </source>
</evidence>
<keyword evidence="2 6" id="KW-0963">Cytoplasm</keyword>
<keyword evidence="4 6" id="KW-0378">Hydrolase</keyword>
<dbReference type="HAMAP" id="MF_00337">
    <property type="entry name" value="Exonuc_7_S"/>
    <property type="match status" value="1"/>
</dbReference>
<name>A0A840RVQ4_9BURK</name>
<comment type="caution">
    <text evidence="7">The sequence shown here is derived from an EMBL/GenBank/DDBJ whole genome shotgun (WGS) entry which is preliminary data.</text>
</comment>
<evidence type="ECO:0000256" key="5">
    <source>
        <dbReference type="ARBA" id="ARBA00022839"/>
    </source>
</evidence>
<evidence type="ECO:0000256" key="3">
    <source>
        <dbReference type="ARBA" id="ARBA00022722"/>
    </source>
</evidence>
<keyword evidence="5 6" id="KW-0269">Exonuclease</keyword>
<keyword evidence="8" id="KW-1185">Reference proteome</keyword>
<protein>
    <recommendedName>
        <fullName evidence="6">Exodeoxyribonuclease 7 small subunit</fullName>
        <ecNumber evidence="6">3.1.11.6</ecNumber>
    </recommendedName>
    <alternativeName>
        <fullName evidence="6">Exodeoxyribonuclease VII small subunit</fullName>
        <shortName evidence="6">Exonuclease VII small subunit</shortName>
    </alternativeName>
</protein>
<dbReference type="GO" id="GO:0005829">
    <property type="term" value="C:cytosol"/>
    <property type="evidence" value="ECO:0007669"/>
    <property type="project" value="TreeGrafter"/>
</dbReference>
<evidence type="ECO:0000313" key="7">
    <source>
        <dbReference type="EMBL" id="MBB5200966.1"/>
    </source>
</evidence>
<dbReference type="EMBL" id="JACHHQ010000005">
    <property type="protein sequence ID" value="MBB5200966.1"/>
    <property type="molecule type" value="Genomic_DNA"/>
</dbReference>
<dbReference type="PANTHER" id="PTHR34137">
    <property type="entry name" value="EXODEOXYRIBONUCLEASE 7 SMALL SUBUNIT"/>
    <property type="match status" value="1"/>
</dbReference>
<comment type="catalytic activity">
    <reaction evidence="6">
        <text>Exonucleolytic cleavage in either 5'- to 3'- or 3'- to 5'-direction to yield nucleoside 5'-phosphates.</text>
        <dbReference type="EC" id="3.1.11.6"/>
    </reaction>
</comment>
<dbReference type="GO" id="GO:0008855">
    <property type="term" value="F:exodeoxyribonuclease VII activity"/>
    <property type="evidence" value="ECO:0007669"/>
    <property type="project" value="UniProtKB-UniRule"/>
</dbReference>
<dbReference type="Gene3D" id="1.10.287.1040">
    <property type="entry name" value="Exonuclease VII, small subunit"/>
    <property type="match status" value="1"/>
</dbReference>
<organism evidence="7 8">
    <name type="scientific">Glaciimonas immobilis</name>
    <dbReference type="NCBI Taxonomy" id="728004"/>
    <lineage>
        <taxon>Bacteria</taxon>
        <taxon>Pseudomonadati</taxon>
        <taxon>Pseudomonadota</taxon>
        <taxon>Betaproteobacteria</taxon>
        <taxon>Burkholderiales</taxon>
        <taxon>Oxalobacteraceae</taxon>
        <taxon>Glaciimonas</taxon>
    </lineage>
</organism>
<gene>
    <name evidence="6" type="primary">xseB</name>
    <name evidence="7" type="ORF">HNR39_002808</name>
</gene>
<comment type="subcellular location">
    <subcellularLocation>
        <location evidence="6">Cytoplasm</location>
    </subcellularLocation>
</comment>
<dbReference type="Proteomes" id="UP000571084">
    <property type="component" value="Unassembled WGS sequence"/>
</dbReference>
<dbReference type="InterPro" id="IPR003761">
    <property type="entry name" value="Exonuc_VII_S"/>
</dbReference>
<dbReference type="AlphaFoldDB" id="A0A840RVQ4"/>
<dbReference type="NCBIfam" id="TIGR01280">
    <property type="entry name" value="xseB"/>
    <property type="match status" value="1"/>
</dbReference>
<dbReference type="InterPro" id="IPR037004">
    <property type="entry name" value="Exonuc_VII_ssu_sf"/>
</dbReference>
<comment type="subunit">
    <text evidence="6">Heterooligomer composed of large and small subunits.</text>
</comment>
<accession>A0A840RVQ4</accession>
<dbReference type="Pfam" id="PF02609">
    <property type="entry name" value="Exonuc_VII_S"/>
    <property type="match status" value="1"/>
</dbReference>
<proteinExistence type="inferred from homology"/>
<evidence type="ECO:0000313" key="8">
    <source>
        <dbReference type="Proteomes" id="UP000571084"/>
    </source>
</evidence>
<reference evidence="7 8" key="1">
    <citation type="submission" date="2020-08" db="EMBL/GenBank/DDBJ databases">
        <title>Genomic Encyclopedia of Type Strains, Phase IV (KMG-IV): sequencing the most valuable type-strain genomes for metagenomic binning, comparative biology and taxonomic classification.</title>
        <authorList>
            <person name="Goeker M."/>
        </authorList>
    </citation>
    <scope>NUCLEOTIDE SEQUENCE [LARGE SCALE GENOMIC DNA]</scope>
    <source>
        <strain evidence="7 8">DSM 23240</strain>
    </source>
</reference>
<dbReference type="SUPFAM" id="SSF116842">
    <property type="entry name" value="XseB-like"/>
    <property type="match status" value="1"/>
</dbReference>
<evidence type="ECO:0000256" key="2">
    <source>
        <dbReference type="ARBA" id="ARBA00022490"/>
    </source>
</evidence>
<comment type="similarity">
    <text evidence="1 6">Belongs to the XseB family.</text>
</comment>
<evidence type="ECO:0000256" key="6">
    <source>
        <dbReference type="HAMAP-Rule" id="MF_00337"/>
    </source>
</evidence>
<dbReference type="GO" id="GO:0006308">
    <property type="term" value="P:DNA catabolic process"/>
    <property type="evidence" value="ECO:0007669"/>
    <property type="project" value="UniProtKB-UniRule"/>
</dbReference>
<dbReference type="PANTHER" id="PTHR34137:SF1">
    <property type="entry name" value="EXODEOXYRIBONUCLEASE 7 SMALL SUBUNIT"/>
    <property type="match status" value="1"/>
</dbReference>
<keyword evidence="3 6" id="KW-0540">Nuclease</keyword>
<sequence>MIIAVKNAGSSGKHTFEQVLIIMAKNALSANHPASFEQAMAELEQLVAQMEAGELPLEASVAAYRRGSELVKFCAVQLDKVDSQVKVLEGDMLKPFAVVQDQTDGNDE</sequence>
<dbReference type="NCBIfam" id="NF002141">
    <property type="entry name" value="PRK00977.1-5"/>
    <property type="match status" value="1"/>
</dbReference>
<dbReference type="EC" id="3.1.11.6" evidence="6"/>
<dbReference type="GO" id="GO:0009318">
    <property type="term" value="C:exodeoxyribonuclease VII complex"/>
    <property type="evidence" value="ECO:0007669"/>
    <property type="project" value="UniProtKB-UniRule"/>
</dbReference>
<comment type="function">
    <text evidence="6">Bidirectionally degrades single-stranded DNA into large acid-insoluble oligonucleotides, which are then degraded further into small acid-soluble oligonucleotides.</text>
</comment>
<evidence type="ECO:0000256" key="1">
    <source>
        <dbReference type="ARBA" id="ARBA00009998"/>
    </source>
</evidence>